<feature type="domain" description="PPIase FKBP-type" evidence="7">
    <location>
        <begin position="211"/>
        <end position="305"/>
    </location>
</feature>
<feature type="region of interest" description="Disordered" evidence="6">
    <location>
        <begin position="118"/>
        <end position="147"/>
    </location>
</feature>
<evidence type="ECO:0000313" key="9">
    <source>
        <dbReference type="Proteomes" id="UP000807025"/>
    </source>
</evidence>
<proteinExistence type="predicted"/>
<keyword evidence="9" id="KW-1185">Reference proteome</keyword>
<dbReference type="AlphaFoldDB" id="A0A9P5ZS53"/>
<dbReference type="Gene3D" id="3.10.50.40">
    <property type="match status" value="1"/>
</dbReference>
<evidence type="ECO:0000256" key="2">
    <source>
        <dbReference type="ARBA" id="ARBA00013194"/>
    </source>
</evidence>
<feature type="compositionally biased region" description="Polar residues" evidence="6">
    <location>
        <begin position="118"/>
        <end position="127"/>
    </location>
</feature>
<sequence>MTTHAADTAFEFSKRLWRKHIQPDSPIHITNAALPQTLASATGRSVVRLRSSGAYDSNSVDGSSMDGFILVSLLGGRLQTEQAALDFYFQGSQSYTFEVVGNNDVFLAGNLLGTASQPVERTSSGASTHEIIPRTQPDQQAREKRDKLSLTSLDISTSSETSNATVIPTSVISTSSETSNTAVVPESTSVISTFSETNNAIKANFKGLDKVDFSKLNFIDIQKGKGEVVVSGSRVSVYYDVIVAQTDTYIVQWHPGGNRAPIRFNQGIIGMREGGVREIYVPCFLAYGRKGVPKVPPDSDLIIHLGCALDKVDPADF</sequence>
<organism evidence="8 9">
    <name type="scientific">Pleurotus eryngii</name>
    <name type="common">Boletus of the steppes</name>
    <dbReference type="NCBI Taxonomy" id="5323"/>
    <lineage>
        <taxon>Eukaryota</taxon>
        <taxon>Fungi</taxon>
        <taxon>Dikarya</taxon>
        <taxon>Basidiomycota</taxon>
        <taxon>Agaricomycotina</taxon>
        <taxon>Agaricomycetes</taxon>
        <taxon>Agaricomycetidae</taxon>
        <taxon>Agaricales</taxon>
        <taxon>Pleurotineae</taxon>
        <taxon>Pleurotaceae</taxon>
        <taxon>Pleurotus</taxon>
    </lineage>
</organism>
<gene>
    <name evidence="8" type="ORF">BDN71DRAFT_1434387</name>
</gene>
<dbReference type="Pfam" id="PF00254">
    <property type="entry name" value="FKBP_C"/>
    <property type="match status" value="1"/>
</dbReference>
<dbReference type="EC" id="5.2.1.8" evidence="2 5"/>
<dbReference type="Proteomes" id="UP000807025">
    <property type="component" value="Unassembled WGS sequence"/>
</dbReference>
<keyword evidence="3 5" id="KW-0697">Rotamase</keyword>
<evidence type="ECO:0000256" key="1">
    <source>
        <dbReference type="ARBA" id="ARBA00000971"/>
    </source>
</evidence>
<dbReference type="PANTHER" id="PTHR43811:SF19">
    <property type="entry name" value="39 KDA FK506-BINDING NUCLEAR PROTEIN"/>
    <property type="match status" value="1"/>
</dbReference>
<dbReference type="InterPro" id="IPR046357">
    <property type="entry name" value="PPIase_dom_sf"/>
</dbReference>
<evidence type="ECO:0000256" key="4">
    <source>
        <dbReference type="ARBA" id="ARBA00023235"/>
    </source>
</evidence>
<dbReference type="SUPFAM" id="SSF54534">
    <property type="entry name" value="FKBP-like"/>
    <property type="match status" value="1"/>
</dbReference>
<evidence type="ECO:0000256" key="6">
    <source>
        <dbReference type="SAM" id="MobiDB-lite"/>
    </source>
</evidence>
<dbReference type="Pfam" id="PF17800">
    <property type="entry name" value="NPL"/>
    <property type="match status" value="1"/>
</dbReference>
<comment type="caution">
    <text evidence="8">The sequence shown here is derived from an EMBL/GenBank/DDBJ whole genome shotgun (WGS) entry which is preliminary data.</text>
</comment>
<comment type="catalytic activity">
    <reaction evidence="1 5">
        <text>[protein]-peptidylproline (omega=180) = [protein]-peptidylproline (omega=0)</text>
        <dbReference type="Rhea" id="RHEA:16237"/>
        <dbReference type="Rhea" id="RHEA-COMP:10747"/>
        <dbReference type="Rhea" id="RHEA-COMP:10748"/>
        <dbReference type="ChEBI" id="CHEBI:83833"/>
        <dbReference type="ChEBI" id="CHEBI:83834"/>
        <dbReference type="EC" id="5.2.1.8"/>
    </reaction>
</comment>
<dbReference type="InterPro" id="IPR041232">
    <property type="entry name" value="NPL"/>
</dbReference>
<dbReference type="OrthoDB" id="77911at2759"/>
<dbReference type="InterPro" id="IPR001179">
    <property type="entry name" value="PPIase_FKBP_dom"/>
</dbReference>
<dbReference type="GO" id="GO:0003755">
    <property type="term" value="F:peptidyl-prolyl cis-trans isomerase activity"/>
    <property type="evidence" value="ECO:0007669"/>
    <property type="project" value="UniProtKB-KW"/>
</dbReference>
<keyword evidence="4 5" id="KW-0413">Isomerase</keyword>
<dbReference type="PANTHER" id="PTHR43811">
    <property type="entry name" value="FKBP-TYPE PEPTIDYL-PROLYL CIS-TRANS ISOMERASE FKPA"/>
    <property type="match status" value="1"/>
</dbReference>
<reference evidence="8" key="1">
    <citation type="submission" date="2020-11" db="EMBL/GenBank/DDBJ databases">
        <authorList>
            <consortium name="DOE Joint Genome Institute"/>
            <person name="Ahrendt S."/>
            <person name="Riley R."/>
            <person name="Andreopoulos W."/>
            <person name="Labutti K."/>
            <person name="Pangilinan J."/>
            <person name="Ruiz-Duenas F.J."/>
            <person name="Barrasa J.M."/>
            <person name="Sanchez-Garcia M."/>
            <person name="Camarero S."/>
            <person name="Miyauchi S."/>
            <person name="Serrano A."/>
            <person name="Linde D."/>
            <person name="Babiker R."/>
            <person name="Drula E."/>
            <person name="Ayuso-Fernandez I."/>
            <person name="Pacheco R."/>
            <person name="Padilla G."/>
            <person name="Ferreira P."/>
            <person name="Barriuso J."/>
            <person name="Kellner H."/>
            <person name="Castanera R."/>
            <person name="Alfaro M."/>
            <person name="Ramirez L."/>
            <person name="Pisabarro A.G."/>
            <person name="Kuo A."/>
            <person name="Tritt A."/>
            <person name="Lipzen A."/>
            <person name="He G."/>
            <person name="Yan M."/>
            <person name="Ng V."/>
            <person name="Cullen D."/>
            <person name="Martin F."/>
            <person name="Rosso M.-N."/>
            <person name="Henrissat B."/>
            <person name="Hibbett D."/>
            <person name="Martinez A.T."/>
            <person name="Grigoriev I.V."/>
        </authorList>
    </citation>
    <scope>NUCLEOTIDE SEQUENCE</scope>
    <source>
        <strain evidence="8">ATCC 90797</strain>
    </source>
</reference>
<dbReference type="EMBL" id="MU154632">
    <property type="protein sequence ID" value="KAF9490831.1"/>
    <property type="molecule type" value="Genomic_DNA"/>
</dbReference>
<dbReference type="GO" id="GO:0000785">
    <property type="term" value="C:chromatin"/>
    <property type="evidence" value="ECO:0007669"/>
    <property type="project" value="TreeGrafter"/>
</dbReference>
<evidence type="ECO:0000256" key="5">
    <source>
        <dbReference type="PROSITE-ProRule" id="PRU00277"/>
    </source>
</evidence>
<protein>
    <recommendedName>
        <fullName evidence="2 5">peptidylprolyl isomerase</fullName>
        <ecNumber evidence="2 5">5.2.1.8</ecNumber>
    </recommendedName>
</protein>
<evidence type="ECO:0000259" key="7">
    <source>
        <dbReference type="PROSITE" id="PS50059"/>
    </source>
</evidence>
<dbReference type="Gene3D" id="2.60.120.340">
    <property type="entry name" value="Nucleoplasmin core domain"/>
    <property type="match status" value="1"/>
</dbReference>
<accession>A0A9P5ZS53</accession>
<dbReference type="GO" id="GO:0005730">
    <property type="term" value="C:nucleolus"/>
    <property type="evidence" value="ECO:0007669"/>
    <property type="project" value="TreeGrafter"/>
</dbReference>
<dbReference type="PROSITE" id="PS50059">
    <property type="entry name" value="FKBP_PPIASE"/>
    <property type="match status" value="1"/>
</dbReference>
<evidence type="ECO:0000313" key="8">
    <source>
        <dbReference type="EMBL" id="KAF9490831.1"/>
    </source>
</evidence>
<name>A0A9P5ZS53_PLEER</name>
<evidence type="ECO:0000256" key="3">
    <source>
        <dbReference type="ARBA" id="ARBA00023110"/>
    </source>
</evidence>